<dbReference type="Proteomes" id="UP000659654">
    <property type="component" value="Unassembled WGS sequence"/>
</dbReference>
<dbReference type="WBParaSite" id="BXY_0511400.1">
    <property type="protein sequence ID" value="BXY_0511400.1"/>
    <property type="gene ID" value="BXY_0511400"/>
</dbReference>
<reference evidence="12" key="2">
    <citation type="submission" date="2020-09" db="EMBL/GenBank/DDBJ databases">
        <authorList>
            <person name="Kikuchi T."/>
        </authorList>
    </citation>
    <scope>NUCLEOTIDE SEQUENCE</scope>
    <source>
        <strain evidence="12">Ka4C1</strain>
    </source>
</reference>
<comment type="subunit">
    <text evidence="10">The 26S proteasome consists of a 20S proteasome core and two 19S regulatory subunits. The 20S proteasome core is composed of 28 subunits that are arranged in four stacked rings, resulting in a barrel-shaped structure. The two end rings are each formed by seven alpha subunits, and the two central rings are each formed by seven beta subunits. The catalytic chamber with the active sites is on the inside of the barrel.</text>
</comment>
<dbReference type="GO" id="GO:0051603">
    <property type="term" value="P:proteolysis involved in protein catabolic process"/>
    <property type="evidence" value="ECO:0007669"/>
    <property type="project" value="InterPro"/>
</dbReference>
<evidence type="ECO:0000256" key="9">
    <source>
        <dbReference type="ARBA" id="ARBA00023242"/>
    </source>
</evidence>
<dbReference type="OrthoDB" id="429533at2759"/>
<comment type="catalytic activity">
    <reaction evidence="1">
        <text>Cleavage of peptide bonds with very broad specificity.</text>
        <dbReference type="EC" id="3.4.25.1"/>
    </reaction>
</comment>
<dbReference type="eggNOG" id="KOG0173">
    <property type="taxonomic scope" value="Eukaryota"/>
</dbReference>
<evidence type="ECO:0000256" key="3">
    <source>
        <dbReference type="ARBA" id="ARBA00012039"/>
    </source>
</evidence>
<evidence type="ECO:0000256" key="7">
    <source>
        <dbReference type="ARBA" id="ARBA00022801"/>
    </source>
</evidence>
<dbReference type="Pfam" id="PF00227">
    <property type="entry name" value="Proteasome"/>
    <property type="match status" value="1"/>
</dbReference>
<dbReference type="PRINTS" id="PR00141">
    <property type="entry name" value="PROTEASOME"/>
</dbReference>
<dbReference type="PROSITE" id="PS51476">
    <property type="entry name" value="PROTEASOME_BETA_2"/>
    <property type="match status" value="1"/>
</dbReference>
<dbReference type="Gene3D" id="3.60.20.10">
    <property type="entry name" value="Glutamine Phosphoribosylpyrophosphate, subunit 1, domain 1"/>
    <property type="match status" value="1"/>
</dbReference>
<comment type="subcellular location">
    <subcellularLocation>
        <location evidence="2">Nucleus</location>
    </subcellularLocation>
</comment>
<reference evidence="15" key="1">
    <citation type="submission" date="2016-11" db="UniProtKB">
        <authorList>
            <consortium name="WormBaseParasite"/>
        </authorList>
    </citation>
    <scope>IDENTIFICATION</scope>
</reference>
<dbReference type="InterPro" id="IPR023333">
    <property type="entry name" value="Proteasome_suB-type"/>
</dbReference>
<evidence type="ECO:0000256" key="8">
    <source>
        <dbReference type="ARBA" id="ARBA00022942"/>
    </source>
</evidence>
<proteinExistence type="predicted"/>
<evidence type="ECO:0000256" key="10">
    <source>
        <dbReference type="ARBA" id="ARBA00026071"/>
    </source>
</evidence>
<evidence type="ECO:0000256" key="6">
    <source>
        <dbReference type="ARBA" id="ARBA00022698"/>
    </source>
</evidence>
<evidence type="ECO:0000256" key="2">
    <source>
        <dbReference type="ARBA" id="ARBA00004123"/>
    </source>
</evidence>
<dbReference type="SMR" id="A0A1I7RWK1"/>
<evidence type="ECO:0000313" key="14">
    <source>
        <dbReference type="Proteomes" id="UP000659654"/>
    </source>
</evidence>
<evidence type="ECO:0000256" key="1">
    <source>
        <dbReference type="ARBA" id="ARBA00001198"/>
    </source>
</evidence>
<evidence type="ECO:0000256" key="4">
    <source>
        <dbReference type="ARBA" id="ARBA00022490"/>
    </source>
</evidence>
<evidence type="ECO:0000313" key="12">
    <source>
        <dbReference type="EMBL" id="CAD5233404.1"/>
    </source>
</evidence>
<dbReference type="AlphaFoldDB" id="A0A1I7RWK1"/>
<dbReference type="PANTHER" id="PTHR32194:SF4">
    <property type="entry name" value="PROTEASOME SUBUNIT BETA TYPE-7"/>
    <property type="match status" value="1"/>
</dbReference>
<evidence type="ECO:0000256" key="5">
    <source>
        <dbReference type="ARBA" id="ARBA00022670"/>
    </source>
</evidence>
<feature type="active site" description="Nucleophile" evidence="11">
    <location>
        <position position="130"/>
    </location>
</feature>
<dbReference type="InterPro" id="IPR000243">
    <property type="entry name" value="Pept_T1A_subB"/>
</dbReference>
<keyword evidence="6" id="KW-0888">Threonine protease</keyword>
<keyword evidence="5" id="KW-0645">Protease</keyword>
<gene>
    <name evidence="12" type="ORF">BXYJ_LOCUS13495</name>
</gene>
<keyword evidence="14" id="KW-1185">Reference proteome</keyword>
<dbReference type="GO" id="GO:0005839">
    <property type="term" value="C:proteasome core complex"/>
    <property type="evidence" value="ECO:0007669"/>
    <property type="project" value="InterPro"/>
</dbReference>
<evidence type="ECO:0000256" key="11">
    <source>
        <dbReference type="PIRSR" id="PIRSR600243-1"/>
    </source>
</evidence>
<keyword evidence="4" id="KW-0963">Cytoplasm</keyword>
<dbReference type="EMBL" id="CAJFDI010000006">
    <property type="protein sequence ID" value="CAD5233404.1"/>
    <property type="molecule type" value="Genomic_DNA"/>
</dbReference>
<dbReference type="GO" id="GO:0005737">
    <property type="term" value="C:cytoplasm"/>
    <property type="evidence" value="ECO:0007669"/>
    <property type="project" value="TreeGrafter"/>
</dbReference>
<dbReference type="InterPro" id="IPR029055">
    <property type="entry name" value="Ntn_hydrolases_N"/>
</dbReference>
<evidence type="ECO:0000313" key="15">
    <source>
        <dbReference type="WBParaSite" id="BXY_0511400.1"/>
    </source>
</evidence>
<dbReference type="CDD" id="cd03763">
    <property type="entry name" value="proteasome_beta_type_7"/>
    <property type="match status" value="1"/>
</dbReference>
<protein>
    <recommendedName>
        <fullName evidence="3">proteasome endopeptidase complex</fullName>
        <ecNumber evidence="3">3.4.25.1</ecNumber>
    </recommendedName>
</protein>
<dbReference type="SUPFAM" id="SSF56235">
    <property type="entry name" value="N-terminal nucleophile aminohydrolases (Ntn hydrolases)"/>
    <property type="match status" value="1"/>
</dbReference>
<dbReference type="EC" id="3.4.25.1" evidence="3"/>
<dbReference type="Proteomes" id="UP000095284">
    <property type="component" value="Unplaced"/>
</dbReference>
<name>A0A1I7RWK1_BURXY</name>
<keyword evidence="7" id="KW-0378">Hydrolase</keyword>
<accession>A0A1I7RWK1</accession>
<dbReference type="PANTHER" id="PTHR32194">
    <property type="entry name" value="METALLOPROTEASE TLDD"/>
    <property type="match status" value="1"/>
</dbReference>
<dbReference type="GO" id="GO:0005634">
    <property type="term" value="C:nucleus"/>
    <property type="evidence" value="ECO:0007669"/>
    <property type="project" value="UniProtKB-SubCell"/>
</dbReference>
<keyword evidence="8" id="KW-0647">Proteasome</keyword>
<dbReference type="InterPro" id="IPR001353">
    <property type="entry name" value="Proteasome_sua/b"/>
</dbReference>
<dbReference type="EMBL" id="CAJFCV020000006">
    <property type="protein sequence ID" value="CAG9128442.1"/>
    <property type="molecule type" value="Genomic_DNA"/>
</dbReference>
<keyword evidence="9" id="KW-0539">Nucleus</keyword>
<evidence type="ECO:0000313" key="13">
    <source>
        <dbReference type="Proteomes" id="UP000095284"/>
    </source>
</evidence>
<organism evidence="13 15">
    <name type="scientific">Bursaphelenchus xylophilus</name>
    <name type="common">Pinewood nematode worm</name>
    <name type="synonym">Aphelenchoides xylophilus</name>
    <dbReference type="NCBI Taxonomy" id="6326"/>
    <lineage>
        <taxon>Eukaryota</taxon>
        <taxon>Metazoa</taxon>
        <taxon>Ecdysozoa</taxon>
        <taxon>Nematoda</taxon>
        <taxon>Chromadorea</taxon>
        <taxon>Rhabditida</taxon>
        <taxon>Tylenchina</taxon>
        <taxon>Tylenchomorpha</taxon>
        <taxon>Aphelenchoidea</taxon>
        <taxon>Aphelenchoididae</taxon>
        <taxon>Bursaphelenchus</taxon>
    </lineage>
</organism>
<dbReference type="GO" id="GO:0004298">
    <property type="term" value="F:threonine-type endopeptidase activity"/>
    <property type="evidence" value="ECO:0007669"/>
    <property type="project" value="UniProtKB-KW"/>
</dbReference>
<sequence length="359" mass="39677">MEIPTATRLLIMALSHLLDHDLHEKSANFKNFQKTRHHDTLFRALQTDDFDTELIMMTQTDVFYGFLRKLCHHDGFSRRFEESCKSISKGSKMSKVELDALPAFDFSNSIRNVALDSMGVQPYVHRSTGTTIVACLSKTGVVMGADSRATQGNVIADKQCEKVHKLTESMYACGAGTAADLDQVTRMLGANLRLSELNTGKKARVIAALRMAKQHLFKYMGYIGAYLLIGGVDATGPHLYECSANGTTMAKAFAADGSGSYCAITVLERDFKKDMTTAEAKALVQRALEAGMHGDNMSGNSLNLVIIEKDETIFEGPIVPEFCKLPEPLDLTYKFKAGTTKVLKQKTFKYDVIESMDLH</sequence>
<dbReference type="Proteomes" id="UP000582659">
    <property type="component" value="Unassembled WGS sequence"/>
</dbReference>